<name>A0A9D2GTJ8_9BACT</name>
<evidence type="ECO:0000256" key="4">
    <source>
        <dbReference type="HAMAP-Rule" id="MF_00724"/>
    </source>
</evidence>
<dbReference type="HAMAP" id="MF_00724">
    <property type="entry name" value="FliE"/>
    <property type="match status" value="1"/>
</dbReference>
<keyword evidence="6" id="KW-0966">Cell projection</keyword>
<comment type="subcellular location">
    <subcellularLocation>
        <location evidence="1 4">Bacterial flagellum basal body</location>
    </subcellularLocation>
</comment>
<dbReference type="GO" id="GO:0009425">
    <property type="term" value="C:bacterial-type flagellum basal body"/>
    <property type="evidence" value="ECO:0007669"/>
    <property type="project" value="UniProtKB-SubCell"/>
</dbReference>
<dbReference type="EMBL" id="DXAQ01000115">
    <property type="protein sequence ID" value="HIZ89757.1"/>
    <property type="molecule type" value="Genomic_DNA"/>
</dbReference>
<protein>
    <recommendedName>
        <fullName evidence="4 5">Flagellar hook-basal body complex protein FliE</fullName>
    </recommendedName>
</protein>
<dbReference type="PRINTS" id="PR01006">
    <property type="entry name" value="FLGHOOKFLIE"/>
</dbReference>
<dbReference type="Pfam" id="PF02049">
    <property type="entry name" value="FliE"/>
    <property type="match status" value="1"/>
</dbReference>
<dbReference type="Proteomes" id="UP000824176">
    <property type="component" value="Unassembled WGS sequence"/>
</dbReference>
<evidence type="ECO:0000256" key="3">
    <source>
        <dbReference type="ARBA" id="ARBA00023143"/>
    </source>
</evidence>
<keyword evidence="6" id="KW-0282">Flagellum</keyword>
<sequence length="104" mass="11347">MADINKLDILLPNSLQTDYSSTTGQQPSVVEGDSFSDILKTALSSVDSAQHNATTAIQQALNGENTDVHDTMIAMQKADTSLKMMMEVRNKLLSAYQEVIKTQV</sequence>
<accession>A0A9D2GTJ8</accession>
<evidence type="ECO:0000256" key="2">
    <source>
        <dbReference type="ARBA" id="ARBA00009272"/>
    </source>
</evidence>
<reference evidence="6" key="2">
    <citation type="submission" date="2021-04" db="EMBL/GenBank/DDBJ databases">
        <authorList>
            <person name="Gilroy R."/>
        </authorList>
    </citation>
    <scope>NUCLEOTIDE SEQUENCE</scope>
    <source>
        <strain evidence="6">ChiW4-1371</strain>
    </source>
</reference>
<proteinExistence type="inferred from homology"/>
<keyword evidence="6" id="KW-0969">Cilium</keyword>
<organism evidence="6 7">
    <name type="scientific">Candidatus Mucispirillum faecigallinarum</name>
    <dbReference type="NCBI Taxonomy" id="2838699"/>
    <lineage>
        <taxon>Bacteria</taxon>
        <taxon>Pseudomonadati</taxon>
        <taxon>Deferribacterota</taxon>
        <taxon>Deferribacteres</taxon>
        <taxon>Deferribacterales</taxon>
        <taxon>Mucispirillaceae</taxon>
        <taxon>Mucispirillum</taxon>
    </lineage>
</organism>
<dbReference type="GO" id="GO:0005198">
    <property type="term" value="F:structural molecule activity"/>
    <property type="evidence" value="ECO:0007669"/>
    <property type="project" value="UniProtKB-UniRule"/>
</dbReference>
<dbReference type="NCBIfam" id="TIGR00205">
    <property type="entry name" value="fliE"/>
    <property type="match status" value="1"/>
</dbReference>
<comment type="similarity">
    <text evidence="2 4">Belongs to the FliE family.</text>
</comment>
<dbReference type="GO" id="GO:0071973">
    <property type="term" value="P:bacterial-type flagellum-dependent cell motility"/>
    <property type="evidence" value="ECO:0007669"/>
    <property type="project" value="InterPro"/>
</dbReference>
<dbReference type="GO" id="GO:0003774">
    <property type="term" value="F:cytoskeletal motor activity"/>
    <property type="evidence" value="ECO:0007669"/>
    <property type="project" value="InterPro"/>
</dbReference>
<dbReference type="PANTHER" id="PTHR34653:SF1">
    <property type="entry name" value="FLAGELLAR HOOK-BASAL BODY COMPLEX PROTEIN FLIE"/>
    <property type="match status" value="1"/>
</dbReference>
<keyword evidence="3 4" id="KW-0975">Bacterial flagellum</keyword>
<dbReference type="AlphaFoldDB" id="A0A9D2GTJ8"/>
<dbReference type="PANTHER" id="PTHR34653">
    <property type="match status" value="1"/>
</dbReference>
<evidence type="ECO:0000256" key="5">
    <source>
        <dbReference type="NCBIfam" id="TIGR00205"/>
    </source>
</evidence>
<evidence type="ECO:0000313" key="7">
    <source>
        <dbReference type="Proteomes" id="UP000824176"/>
    </source>
</evidence>
<evidence type="ECO:0000313" key="6">
    <source>
        <dbReference type="EMBL" id="HIZ89757.1"/>
    </source>
</evidence>
<comment type="caution">
    <text evidence="6">The sequence shown here is derived from an EMBL/GenBank/DDBJ whole genome shotgun (WGS) entry which is preliminary data.</text>
</comment>
<gene>
    <name evidence="4 6" type="primary">fliE</name>
    <name evidence="6" type="ORF">H9804_07410</name>
</gene>
<evidence type="ECO:0000256" key="1">
    <source>
        <dbReference type="ARBA" id="ARBA00004117"/>
    </source>
</evidence>
<dbReference type="InterPro" id="IPR001624">
    <property type="entry name" value="FliE"/>
</dbReference>
<reference evidence="6" key="1">
    <citation type="journal article" date="2021" name="PeerJ">
        <title>Extensive microbial diversity within the chicken gut microbiome revealed by metagenomics and culture.</title>
        <authorList>
            <person name="Gilroy R."/>
            <person name="Ravi A."/>
            <person name="Getino M."/>
            <person name="Pursley I."/>
            <person name="Horton D.L."/>
            <person name="Alikhan N.F."/>
            <person name="Baker D."/>
            <person name="Gharbi K."/>
            <person name="Hall N."/>
            <person name="Watson M."/>
            <person name="Adriaenssens E.M."/>
            <person name="Foster-Nyarko E."/>
            <person name="Jarju S."/>
            <person name="Secka A."/>
            <person name="Antonio M."/>
            <person name="Oren A."/>
            <person name="Chaudhuri R.R."/>
            <person name="La Ragione R."/>
            <person name="Hildebrand F."/>
            <person name="Pallen M.J."/>
        </authorList>
    </citation>
    <scope>NUCLEOTIDE SEQUENCE</scope>
    <source>
        <strain evidence="6">ChiW4-1371</strain>
    </source>
</reference>